<dbReference type="Gene3D" id="1.10.10.970">
    <property type="entry name" value="RNA 2'-phosphotransferase, Tpt1/KptA family, N-terminal domain"/>
    <property type="match status" value="1"/>
</dbReference>
<comment type="catalytic activity">
    <reaction evidence="6">
        <text>2'-phospho-[ligated tRNA] + NAD(+) = mature tRNA + ADP-alpha-D-ribose 1'',2''-cyclic phosphate + nicotinamide</text>
        <dbReference type="Rhea" id="RHEA:23324"/>
        <dbReference type="Rhea" id="RHEA-COMP:11106"/>
        <dbReference type="Rhea" id="RHEA-COMP:11107"/>
        <dbReference type="ChEBI" id="CHEBI:17154"/>
        <dbReference type="ChEBI" id="CHEBI:57540"/>
        <dbReference type="ChEBI" id="CHEBI:76596"/>
        <dbReference type="ChEBI" id="CHEBI:82883"/>
        <dbReference type="ChEBI" id="CHEBI:85027"/>
        <dbReference type="EC" id="2.7.1.160"/>
    </reaction>
</comment>
<evidence type="ECO:0000256" key="3">
    <source>
        <dbReference type="ARBA" id="ARBA00012007"/>
    </source>
</evidence>
<accession>A0A4P9ZSV9</accession>
<comment type="function">
    <text evidence="1">Catalyzes the last step of tRNA splicing, the transfer of the splice junction 2'-phosphate from ligated tRNA to NAD to produce ADP-ribose 1''-2'' cyclic phosphate.</text>
</comment>
<evidence type="ECO:0000256" key="6">
    <source>
        <dbReference type="ARBA" id="ARBA00047949"/>
    </source>
</evidence>
<dbReference type="AlphaFoldDB" id="A0A4P9ZSV9"/>
<dbReference type="InterPro" id="IPR002745">
    <property type="entry name" value="Ptrans_KptA/Tpt1"/>
</dbReference>
<name>A0A4P9ZSV9_9FUNG</name>
<dbReference type="GO" id="GO:0006388">
    <property type="term" value="P:tRNA splicing, via endonucleolytic cleavage and ligation"/>
    <property type="evidence" value="ECO:0007669"/>
    <property type="project" value="TreeGrafter"/>
</dbReference>
<dbReference type="PANTHER" id="PTHR12684">
    <property type="entry name" value="PUTATIVE PHOSPHOTRANSFERASE"/>
    <property type="match status" value="1"/>
</dbReference>
<dbReference type="SUPFAM" id="SSF56399">
    <property type="entry name" value="ADP-ribosylation"/>
    <property type="match status" value="1"/>
</dbReference>
<evidence type="ECO:0000256" key="5">
    <source>
        <dbReference type="ARBA" id="ARBA00023027"/>
    </source>
</evidence>
<keyword evidence="5" id="KW-0520">NAD</keyword>
<dbReference type="STRING" id="215637.A0A4P9ZSV9"/>
<proteinExistence type="inferred from homology"/>
<evidence type="ECO:0000256" key="2">
    <source>
        <dbReference type="ARBA" id="ARBA00009836"/>
    </source>
</evidence>
<reference evidence="8" key="1">
    <citation type="journal article" date="2018" name="Nat. Microbiol.">
        <title>Leveraging single-cell genomics to expand the fungal tree of life.</title>
        <authorList>
            <person name="Ahrendt S.R."/>
            <person name="Quandt C.A."/>
            <person name="Ciobanu D."/>
            <person name="Clum A."/>
            <person name="Salamov A."/>
            <person name="Andreopoulos B."/>
            <person name="Cheng J.F."/>
            <person name="Woyke T."/>
            <person name="Pelin A."/>
            <person name="Henrissat B."/>
            <person name="Reynolds N.K."/>
            <person name="Benny G.L."/>
            <person name="Smith M.E."/>
            <person name="James T.Y."/>
            <person name="Grigoriev I.V."/>
        </authorList>
    </citation>
    <scope>NUCLEOTIDE SEQUENCE [LARGE SCALE GENOMIC DNA]</scope>
    <source>
        <strain evidence="8">RSA 468</strain>
    </source>
</reference>
<dbReference type="PANTHER" id="PTHR12684:SF2">
    <property type="entry name" value="TRNA 2'-PHOSPHOTRANSFERASE 1"/>
    <property type="match status" value="1"/>
</dbReference>
<organism evidence="7 8">
    <name type="scientific">Dimargaris cristalligena</name>
    <dbReference type="NCBI Taxonomy" id="215637"/>
    <lineage>
        <taxon>Eukaryota</taxon>
        <taxon>Fungi</taxon>
        <taxon>Fungi incertae sedis</taxon>
        <taxon>Zoopagomycota</taxon>
        <taxon>Kickxellomycotina</taxon>
        <taxon>Dimargaritomycetes</taxon>
        <taxon>Dimargaritales</taxon>
        <taxon>Dimargaritaceae</taxon>
        <taxon>Dimargaris</taxon>
    </lineage>
</organism>
<dbReference type="EC" id="2.7.1.160" evidence="3"/>
<keyword evidence="4 7" id="KW-0808">Transferase</keyword>
<keyword evidence="8" id="KW-1185">Reference proteome</keyword>
<dbReference type="InterPro" id="IPR042081">
    <property type="entry name" value="RNA_2'-PTrans_C"/>
</dbReference>
<feature type="non-terminal residue" evidence="7">
    <location>
        <position position="1"/>
    </location>
</feature>
<evidence type="ECO:0000313" key="7">
    <source>
        <dbReference type="EMBL" id="RKP35580.1"/>
    </source>
</evidence>
<evidence type="ECO:0000256" key="1">
    <source>
        <dbReference type="ARBA" id="ARBA00003343"/>
    </source>
</evidence>
<evidence type="ECO:0000313" key="8">
    <source>
        <dbReference type="Proteomes" id="UP000268162"/>
    </source>
</evidence>
<dbReference type="InterPro" id="IPR042080">
    <property type="entry name" value="RNA_2'-PTrans_N"/>
</dbReference>
<dbReference type="GO" id="GO:0000215">
    <property type="term" value="F:tRNA 2'-phosphotransferase activity"/>
    <property type="evidence" value="ECO:0007669"/>
    <property type="project" value="UniProtKB-EC"/>
</dbReference>
<sequence>PPLDMSAALRKPAATSVPGNLTDAQATRISKCLSFLLRHGAEKEGLSLRSDGYIAVDQLLRHPKLRQVPLATLQYVVDRDAKQRYTLREETSSSPPGWYIRANQGHSLKASSLTLHEHTREYLSFILFHFTYIAVYPPPPPRIAQQGLKRMSRNHIHFAPNLPGANEVISGMRKKCDLRIYIDVPKAMQDGIRFYRSKNNVILSEGIDGIIAPKYFARI</sequence>
<comment type="similarity">
    <text evidence="2">Belongs to the KptA/TPT1 family.</text>
</comment>
<dbReference type="EMBL" id="ML002834">
    <property type="protein sequence ID" value="RKP35580.1"/>
    <property type="molecule type" value="Genomic_DNA"/>
</dbReference>
<dbReference type="Gene3D" id="3.20.170.30">
    <property type="match status" value="1"/>
</dbReference>
<gene>
    <name evidence="7" type="ORF">BJ085DRAFT_8413</name>
</gene>
<protein>
    <recommendedName>
        <fullName evidence="3">2'-phosphotransferase</fullName>
        <ecNumber evidence="3">2.7.1.160</ecNumber>
    </recommendedName>
</protein>
<evidence type="ECO:0000256" key="4">
    <source>
        <dbReference type="ARBA" id="ARBA00022679"/>
    </source>
</evidence>
<dbReference type="Proteomes" id="UP000268162">
    <property type="component" value="Unassembled WGS sequence"/>
</dbReference>
<dbReference type="Pfam" id="PF01885">
    <property type="entry name" value="PTS_2-RNA"/>
    <property type="match status" value="1"/>
</dbReference>
<feature type="non-terminal residue" evidence="7">
    <location>
        <position position="219"/>
    </location>
</feature>